<dbReference type="RefSeq" id="WP_256791666.1">
    <property type="nucleotide sequence ID" value="NZ_CP101989.1"/>
</dbReference>
<dbReference type="EMBL" id="CP101989">
    <property type="protein sequence ID" value="UUI66521.1"/>
    <property type="molecule type" value="Genomic_DNA"/>
</dbReference>
<dbReference type="Pfam" id="PF17853">
    <property type="entry name" value="GGDEF_2"/>
    <property type="match status" value="1"/>
</dbReference>
<evidence type="ECO:0000313" key="7">
    <source>
        <dbReference type="Proteomes" id="UP001317322"/>
    </source>
</evidence>
<accession>A0ABY5KAQ7</accession>
<organism evidence="6 7">
    <name type="scientific">Cellulomonas wangsupingiae</name>
    <dbReference type="NCBI Taxonomy" id="2968085"/>
    <lineage>
        <taxon>Bacteria</taxon>
        <taxon>Bacillati</taxon>
        <taxon>Actinomycetota</taxon>
        <taxon>Actinomycetes</taxon>
        <taxon>Micrococcales</taxon>
        <taxon>Cellulomonadaceae</taxon>
        <taxon>Cellulomonas</taxon>
    </lineage>
</organism>
<proteinExistence type="inferred from homology"/>
<gene>
    <name evidence="6" type="ORF">NP075_07385</name>
</gene>
<evidence type="ECO:0000259" key="4">
    <source>
        <dbReference type="Pfam" id="PF13556"/>
    </source>
</evidence>
<dbReference type="InterPro" id="IPR025736">
    <property type="entry name" value="PucR_C-HTH_dom"/>
</dbReference>
<feature type="domain" description="Purine catabolism PurC-like" evidence="3">
    <location>
        <begin position="8"/>
        <end position="124"/>
    </location>
</feature>
<dbReference type="InterPro" id="IPR042070">
    <property type="entry name" value="PucR_C-HTH_sf"/>
</dbReference>
<dbReference type="InterPro" id="IPR051448">
    <property type="entry name" value="CdaR-like_regulators"/>
</dbReference>
<sequence length="515" mass="54968">MATLTVREVMTLAPLRGTYVLAGDSGIDRLVSGVNVMEVPDIEPYIKPGELLLTTAYPVRDRPESLVGLLRLLHSRGLAALAIKPLRYVERLPDRFAELADELAFPVLVVPGDTSFNEVITAVLGVVLAEHDPEPAHDEVIRERLTGIALAGGGLEEIARTLAGALDRSVEVVADDALVLGGSPQTPAEDTPAAPGRRTVRWEFPVTVAGVRRGHVLVGGQDEPSLAQRRLVRQACFAAGMHIAQALASIELDRRLRVVFLEELVTATSLDADALEQRARLFGWDLGGTSTVLLAACTTAPSERSLQSAARRTLGATAVAWLRGTQVVAIAPAHARAEEAFREALERAGAGPTVVASGCPAPTLTALPGSHATAQEVLHIAGVTHRSTTRYADLGFERLVLSLPPDRLRDFVEDQVGPLLRHDLQVDGDLCRTLEVFLGLGNAAEAARRLFVHYNTMKHRLQRIGELLGADLHDPRTRTALALALEAHRLVGPSPATGAAAGDGRRGQGRSSALE</sequence>
<comment type="similarity">
    <text evidence="1">Belongs to the CdaR family.</text>
</comment>
<name>A0ABY5KAQ7_9CELL</name>
<protein>
    <submittedName>
        <fullName evidence="6">PucR family transcriptional regulator ligand-binding domain-containing protein</fullName>
    </submittedName>
</protein>
<keyword evidence="7" id="KW-1185">Reference proteome</keyword>
<dbReference type="Gene3D" id="1.10.10.2840">
    <property type="entry name" value="PucR C-terminal helix-turn-helix domain"/>
    <property type="match status" value="1"/>
</dbReference>
<dbReference type="PANTHER" id="PTHR33744:SF7">
    <property type="entry name" value="PUCR FAMILY TRANSCRIPTIONAL REGULATOR"/>
    <property type="match status" value="1"/>
</dbReference>
<dbReference type="PANTHER" id="PTHR33744">
    <property type="entry name" value="CARBOHYDRATE DIACID REGULATOR"/>
    <property type="match status" value="1"/>
</dbReference>
<dbReference type="InterPro" id="IPR041522">
    <property type="entry name" value="CdaR_GGDEF"/>
</dbReference>
<dbReference type="Pfam" id="PF13556">
    <property type="entry name" value="HTH_30"/>
    <property type="match status" value="1"/>
</dbReference>
<evidence type="ECO:0000256" key="1">
    <source>
        <dbReference type="ARBA" id="ARBA00006754"/>
    </source>
</evidence>
<evidence type="ECO:0000259" key="5">
    <source>
        <dbReference type="Pfam" id="PF17853"/>
    </source>
</evidence>
<evidence type="ECO:0000256" key="2">
    <source>
        <dbReference type="SAM" id="MobiDB-lite"/>
    </source>
</evidence>
<dbReference type="Pfam" id="PF07905">
    <property type="entry name" value="PucR"/>
    <property type="match status" value="1"/>
</dbReference>
<dbReference type="InterPro" id="IPR012914">
    <property type="entry name" value="PucR_dom"/>
</dbReference>
<reference evidence="6 7" key="1">
    <citation type="submission" date="2022-07" db="EMBL/GenBank/DDBJ databases">
        <title>Novel species in genus cellulomonas.</title>
        <authorList>
            <person name="Ye L."/>
        </authorList>
    </citation>
    <scope>NUCLEOTIDE SEQUENCE [LARGE SCALE GENOMIC DNA]</scope>
    <source>
        <strain evidence="7">zg-Y908</strain>
    </source>
</reference>
<feature type="region of interest" description="Disordered" evidence="2">
    <location>
        <begin position="494"/>
        <end position="515"/>
    </location>
</feature>
<evidence type="ECO:0000259" key="3">
    <source>
        <dbReference type="Pfam" id="PF07905"/>
    </source>
</evidence>
<feature type="domain" description="CdaR GGDEF-like" evidence="5">
    <location>
        <begin position="273"/>
        <end position="380"/>
    </location>
</feature>
<dbReference type="Proteomes" id="UP001317322">
    <property type="component" value="Chromosome"/>
</dbReference>
<evidence type="ECO:0000313" key="6">
    <source>
        <dbReference type="EMBL" id="UUI66521.1"/>
    </source>
</evidence>
<feature type="domain" description="PucR C-terminal helix-turn-helix" evidence="4">
    <location>
        <begin position="430"/>
        <end position="487"/>
    </location>
</feature>